<organism evidence="1 2">
    <name type="scientific">Strongyloides venezuelensis</name>
    <name type="common">Threadworm</name>
    <dbReference type="NCBI Taxonomy" id="75913"/>
    <lineage>
        <taxon>Eukaryota</taxon>
        <taxon>Metazoa</taxon>
        <taxon>Ecdysozoa</taxon>
        <taxon>Nematoda</taxon>
        <taxon>Chromadorea</taxon>
        <taxon>Rhabditida</taxon>
        <taxon>Tylenchina</taxon>
        <taxon>Panagrolaimomorpha</taxon>
        <taxon>Strongyloidoidea</taxon>
        <taxon>Strongyloididae</taxon>
        <taxon>Strongyloides</taxon>
    </lineage>
</organism>
<reference evidence="2" key="2">
    <citation type="submission" date="2015-08" db="UniProtKB">
        <authorList>
            <consortium name="WormBaseParasite"/>
        </authorList>
    </citation>
    <scope>IDENTIFICATION</scope>
</reference>
<reference evidence="1" key="1">
    <citation type="submission" date="2014-07" db="EMBL/GenBank/DDBJ databases">
        <authorList>
            <person name="Martin A.A"/>
            <person name="De Silva N."/>
        </authorList>
    </citation>
    <scope>NUCLEOTIDE SEQUENCE</scope>
</reference>
<sequence length="103" mass="11811">MFNLDDNVGEALPVKAFAVMNNALVTRSCLKNQNTMRNNENVTQLLPTTVAVNRGRGRPGKFSIIMEEILEEEKPYKYKLAFTEVEKNVELENHEHETTENDE</sequence>
<proteinExistence type="predicted"/>
<dbReference type="WBParaSite" id="SVE_0278800.1">
    <property type="protein sequence ID" value="SVE_0278800.1"/>
    <property type="gene ID" value="SVE_0278800"/>
</dbReference>
<evidence type="ECO:0000313" key="1">
    <source>
        <dbReference type="Proteomes" id="UP000035680"/>
    </source>
</evidence>
<dbReference type="Proteomes" id="UP000035680">
    <property type="component" value="Unassembled WGS sequence"/>
</dbReference>
<evidence type="ECO:0000313" key="2">
    <source>
        <dbReference type="WBParaSite" id="SVE_0278800.1"/>
    </source>
</evidence>
<accession>A0A0K0F1W2</accession>
<name>A0A0K0F1W2_STRVS</name>
<dbReference type="AlphaFoldDB" id="A0A0K0F1W2"/>
<keyword evidence="1" id="KW-1185">Reference proteome</keyword>
<protein>
    <submittedName>
        <fullName evidence="2">Uncharacterized protein</fullName>
    </submittedName>
</protein>